<feature type="region of interest" description="Disordered" evidence="1">
    <location>
        <begin position="18"/>
        <end position="44"/>
    </location>
</feature>
<comment type="caution">
    <text evidence="2">The sequence shown here is derived from an EMBL/GenBank/DDBJ whole genome shotgun (WGS) entry which is preliminary data.</text>
</comment>
<proteinExistence type="predicted"/>
<gene>
    <name evidence="2" type="ORF">GMARGA_LOCUS16346</name>
</gene>
<evidence type="ECO:0000313" key="2">
    <source>
        <dbReference type="EMBL" id="CAG8750621.1"/>
    </source>
</evidence>
<keyword evidence="3" id="KW-1185">Reference proteome</keyword>
<name>A0ABN7VAM0_GIGMA</name>
<dbReference type="Proteomes" id="UP000789901">
    <property type="component" value="Unassembled WGS sequence"/>
</dbReference>
<feature type="compositionally biased region" description="Polar residues" evidence="1">
    <location>
        <begin position="35"/>
        <end position="44"/>
    </location>
</feature>
<organism evidence="2 3">
    <name type="scientific">Gigaspora margarita</name>
    <dbReference type="NCBI Taxonomy" id="4874"/>
    <lineage>
        <taxon>Eukaryota</taxon>
        <taxon>Fungi</taxon>
        <taxon>Fungi incertae sedis</taxon>
        <taxon>Mucoromycota</taxon>
        <taxon>Glomeromycotina</taxon>
        <taxon>Glomeromycetes</taxon>
        <taxon>Diversisporales</taxon>
        <taxon>Gigasporaceae</taxon>
        <taxon>Gigaspora</taxon>
    </lineage>
</organism>
<evidence type="ECO:0000313" key="3">
    <source>
        <dbReference type="Proteomes" id="UP000789901"/>
    </source>
</evidence>
<dbReference type="EMBL" id="CAJVQB010011805">
    <property type="protein sequence ID" value="CAG8750621.1"/>
    <property type="molecule type" value="Genomic_DNA"/>
</dbReference>
<protein>
    <submittedName>
        <fullName evidence="2">25222_t:CDS:1</fullName>
    </submittedName>
</protein>
<feature type="compositionally biased region" description="Polar residues" evidence="1">
    <location>
        <begin position="18"/>
        <end position="28"/>
    </location>
</feature>
<reference evidence="2 3" key="1">
    <citation type="submission" date="2021-06" db="EMBL/GenBank/DDBJ databases">
        <authorList>
            <person name="Kallberg Y."/>
            <person name="Tangrot J."/>
            <person name="Rosling A."/>
        </authorList>
    </citation>
    <scope>NUCLEOTIDE SEQUENCE [LARGE SCALE GENOMIC DNA]</scope>
    <source>
        <strain evidence="2 3">120-4 pot B 10/14</strain>
    </source>
</reference>
<evidence type="ECO:0000256" key="1">
    <source>
        <dbReference type="SAM" id="MobiDB-lite"/>
    </source>
</evidence>
<accession>A0ABN7VAM0</accession>
<sequence length="223" mass="25960">MEETKDIQETSNQIRIESMTSSLSANQTNKHKTQDFGSPVNSATVDDTRKKMKTNMLDIFDIPLYVYSNKIKRCLNFYGKAEIIKTQNIEKFRAIFIKIKTNNPARLLVLQKAWSIHFEEEKLLRITSAKEITLLQQLKAFKVKRVFIPNNSNSNQCKIAIVFFDLLQDLQDATRSKIYYYNTKLLWKENKLVKEAKIRTPEIAVSTSYLQLGEMGKKEIKPK</sequence>